<sequence length="54" mass="6030">MFERTEASEFGRRQKIQVGEGSSQSEALQWGRFSLVTFFGDTKKVTPSAASKET</sequence>
<evidence type="ECO:0000313" key="3">
    <source>
        <dbReference type="Proteomes" id="UP000254575"/>
    </source>
</evidence>
<organism evidence="2 3">
    <name type="scientific">Suttonella indologenes</name>
    <dbReference type="NCBI Taxonomy" id="13276"/>
    <lineage>
        <taxon>Bacteria</taxon>
        <taxon>Pseudomonadati</taxon>
        <taxon>Pseudomonadota</taxon>
        <taxon>Gammaproteobacteria</taxon>
        <taxon>Cardiobacteriales</taxon>
        <taxon>Cardiobacteriaceae</taxon>
        <taxon>Suttonella</taxon>
    </lineage>
</organism>
<accession>A0A380MI86</accession>
<gene>
    <name evidence="2" type="ORF">NCTC10717_00238</name>
</gene>
<name>A0A380MI86_9GAMM</name>
<feature type="compositionally biased region" description="Basic and acidic residues" evidence="1">
    <location>
        <begin position="1"/>
        <end position="12"/>
    </location>
</feature>
<evidence type="ECO:0000256" key="1">
    <source>
        <dbReference type="SAM" id="MobiDB-lite"/>
    </source>
</evidence>
<proteinExistence type="predicted"/>
<protein>
    <submittedName>
        <fullName evidence="2">Uncharacterized protein</fullName>
    </submittedName>
</protein>
<reference evidence="2 3" key="1">
    <citation type="submission" date="2018-06" db="EMBL/GenBank/DDBJ databases">
        <authorList>
            <consortium name="Pathogen Informatics"/>
            <person name="Doyle S."/>
        </authorList>
    </citation>
    <scope>NUCLEOTIDE SEQUENCE [LARGE SCALE GENOMIC DNA]</scope>
    <source>
        <strain evidence="2 3">NCTC10717</strain>
    </source>
</reference>
<evidence type="ECO:0000313" key="2">
    <source>
        <dbReference type="EMBL" id="SUO91619.1"/>
    </source>
</evidence>
<dbReference type="EMBL" id="UHIA01000003">
    <property type="protein sequence ID" value="SUO91619.1"/>
    <property type="molecule type" value="Genomic_DNA"/>
</dbReference>
<keyword evidence="3" id="KW-1185">Reference proteome</keyword>
<dbReference type="Proteomes" id="UP000254575">
    <property type="component" value="Unassembled WGS sequence"/>
</dbReference>
<feature type="region of interest" description="Disordered" evidence="1">
    <location>
        <begin position="1"/>
        <end position="26"/>
    </location>
</feature>
<dbReference type="RefSeq" id="WP_172459355.1">
    <property type="nucleotide sequence ID" value="NZ_UHIA01000003.1"/>
</dbReference>
<dbReference type="AlphaFoldDB" id="A0A380MI86"/>